<dbReference type="InterPro" id="IPR045185">
    <property type="entry name" value="PUB22/23/24-like"/>
</dbReference>
<organism evidence="3 4">
    <name type="scientific">[Myrmecia] bisecta</name>
    <dbReference type="NCBI Taxonomy" id="41462"/>
    <lineage>
        <taxon>Eukaryota</taxon>
        <taxon>Viridiplantae</taxon>
        <taxon>Chlorophyta</taxon>
        <taxon>core chlorophytes</taxon>
        <taxon>Trebouxiophyceae</taxon>
        <taxon>Trebouxiales</taxon>
        <taxon>Trebouxiaceae</taxon>
        <taxon>Myrmecia</taxon>
    </lineage>
</organism>
<reference evidence="3 4" key="1">
    <citation type="journal article" date="2024" name="Nat. Commun.">
        <title>Phylogenomics reveals the evolutionary origins of lichenization in chlorophyte algae.</title>
        <authorList>
            <person name="Puginier C."/>
            <person name="Libourel C."/>
            <person name="Otte J."/>
            <person name="Skaloud P."/>
            <person name="Haon M."/>
            <person name="Grisel S."/>
            <person name="Petersen M."/>
            <person name="Berrin J.G."/>
            <person name="Delaux P.M."/>
            <person name="Dal Grande F."/>
            <person name="Keller J."/>
        </authorList>
    </citation>
    <scope>NUCLEOTIDE SEQUENCE [LARGE SCALE GENOMIC DNA]</scope>
    <source>
        <strain evidence="3 4">SAG 2043</strain>
    </source>
</reference>
<feature type="domain" description="U-box" evidence="2">
    <location>
        <begin position="100"/>
        <end position="165"/>
    </location>
</feature>
<dbReference type="InterPro" id="IPR013083">
    <property type="entry name" value="Znf_RING/FYVE/PHD"/>
</dbReference>
<dbReference type="CDD" id="cd16664">
    <property type="entry name" value="RING-Ubox_PUB"/>
    <property type="match status" value="1"/>
</dbReference>
<keyword evidence="4" id="KW-1185">Reference proteome</keyword>
<comment type="caution">
    <text evidence="3">The sequence shown here is derived from an EMBL/GenBank/DDBJ whole genome shotgun (WGS) entry which is preliminary data.</text>
</comment>
<dbReference type="Gene3D" id="3.30.40.10">
    <property type="entry name" value="Zinc/RING finger domain, C3HC4 (zinc finger)"/>
    <property type="match status" value="1"/>
</dbReference>
<dbReference type="AlphaFoldDB" id="A0AAW1Q3H2"/>
<dbReference type="EMBL" id="JALJOR010000005">
    <property type="protein sequence ID" value="KAK9816535.1"/>
    <property type="molecule type" value="Genomic_DNA"/>
</dbReference>
<evidence type="ECO:0000313" key="4">
    <source>
        <dbReference type="Proteomes" id="UP001489004"/>
    </source>
</evidence>
<dbReference type="GO" id="GO:0016567">
    <property type="term" value="P:protein ubiquitination"/>
    <property type="evidence" value="ECO:0007669"/>
    <property type="project" value="InterPro"/>
</dbReference>
<dbReference type="PANTHER" id="PTHR22849">
    <property type="entry name" value="WDSAM1 PROTEIN"/>
    <property type="match status" value="1"/>
</dbReference>
<sequence length="165" mass="17558">MGSSAPEASAPTAPPDLEAPAAPLVSTSSRAALLPITNLLPDGDESLYRDLLRKAHGDQQLVAKWMAEIGASAPASSRSPAASPSRPAGKDFDAAASEAGAPATFFCPISFKVFRDPVMLPTGQTYERRYIERWLAQGNMRCPATGLLLTRPGRHDSKRRTAQVN</sequence>
<protein>
    <recommendedName>
        <fullName evidence="2">U-box domain-containing protein</fullName>
    </recommendedName>
</protein>
<gene>
    <name evidence="3" type="ORF">WJX72_001652</name>
</gene>
<proteinExistence type="predicted"/>
<feature type="region of interest" description="Disordered" evidence="1">
    <location>
        <begin position="73"/>
        <end position="94"/>
    </location>
</feature>
<dbReference type="SUPFAM" id="SSF57850">
    <property type="entry name" value="RING/U-box"/>
    <property type="match status" value="1"/>
</dbReference>
<feature type="compositionally biased region" description="Low complexity" evidence="1">
    <location>
        <begin position="73"/>
        <end position="87"/>
    </location>
</feature>
<accession>A0AAW1Q3H2</accession>
<name>A0AAW1Q3H2_9CHLO</name>
<dbReference type="InterPro" id="IPR003613">
    <property type="entry name" value="Ubox_domain"/>
</dbReference>
<feature type="compositionally biased region" description="Low complexity" evidence="1">
    <location>
        <begin position="1"/>
        <end position="23"/>
    </location>
</feature>
<evidence type="ECO:0000259" key="2">
    <source>
        <dbReference type="PROSITE" id="PS51698"/>
    </source>
</evidence>
<dbReference type="Pfam" id="PF04564">
    <property type="entry name" value="U-box"/>
    <property type="match status" value="1"/>
</dbReference>
<evidence type="ECO:0000256" key="1">
    <source>
        <dbReference type="SAM" id="MobiDB-lite"/>
    </source>
</evidence>
<dbReference type="Proteomes" id="UP001489004">
    <property type="component" value="Unassembled WGS sequence"/>
</dbReference>
<evidence type="ECO:0000313" key="3">
    <source>
        <dbReference type="EMBL" id="KAK9816535.1"/>
    </source>
</evidence>
<dbReference type="PROSITE" id="PS51698">
    <property type="entry name" value="U_BOX"/>
    <property type="match status" value="1"/>
</dbReference>
<dbReference type="SMART" id="SM00504">
    <property type="entry name" value="Ubox"/>
    <property type="match status" value="1"/>
</dbReference>
<dbReference type="PANTHER" id="PTHR22849:SF163">
    <property type="entry name" value="U-BOX DOMAIN-CONTAINING PROTEIN"/>
    <property type="match status" value="1"/>
</dbReference>
<feature type="region of interest" description="Disordered" evidence="1">
    <location>
        <begin position="1"/>
        <end position="24"/>
    </location>
</feature>
<dbReference type="InterPro" id="IPR045210">
    <property type="entry name" value="RING-Ubox_PUB"/>
</dbReference>
<dbReference type="GO" id="GO:0061630">
    <property type="term" value="F:ubiquitin protein ligase activity"/>
    <property type="evidence" value="ECO:0007669"/>
    <property type="project" value="InterPro"/>
</dbReference>